<protein>
    <submittedName>
        <fullName evidence="1">Uncharacterized protein</fullName>
    </submittedName>
</protein>
<proteinExistence type="predicted"/>
<sequence>MDESTSCLEEITLSDYVYNYGCHFILSNSLRKDKILRENYYTLNVSLSFEEIVRLLNQKYNNSVLPKPMSLDLTKIEMQLAILNKIFEETSILSFSFEMRFCHRCCLLQLHSIV</sequence>
<comment type="caution">
    <text evidence="1">The sequence shown here is derived from an EMBL/GenBank/DDBJ whole genome shotgun (WGS) entry which is preliminary data.</text>
</comment>
<keyword evidence="2" id="KW-1185">Reference proteome</keyword>
<dbReference type="EMBL" id="SEYY01000198">
    <property type="protein sequence ID" value="KAB7507819.1"/>
    <property type="molecule type" value="Genomic_DNA"/>
</dbReference>
<evidence type="ECO:0000313" key="1">
    <source>
        <dbReference type="EMBL" id="KAB7507819.1"/>
    </source>
</evidence>
<gene>
    <name evidence="1" type="ORF">Anas_02727</name>
</gene>
<evidence type="ECO:0000313" key="2">
    <source>
        <dbReference type="Proteomes" id="UP000326759"/>
    </source>
</evidence>
<organism evidence="1 2">
    <name type="scientific">Armadillidium nasatum</name>
    <dbReference type="NCBI Taxonomy" id="96803"/>
    <lineage>
        <taxon>Eukaryota</taxon>
        <taxon>Metazoa</taxon>
        <taxon>Ecdysozoa</taxon>
        <taxon>Arthropoda</taxon>
        <taxon>Crustacea</taxon>
        <taxon>Multicrustacea</taxon>
        <taxon>Malacostraca</taxon>
        <taxon>Eumalacostraca</taxon>
        <taxon>Peracarida</taxon>
        <taxon>Isopoda</taxon>
        <taxon>Oniscidea</taxon>
        <taxon>Crinocheta</taxon>
        <taxon>Armadillidiidae</taxon>
        <taxon>Armadillidium</taxon>
    </lineage>
</organism>
<reference evidence="1 2" key="1">
    <citation type="journal article" date="2019" name="PLoS Biol.">
        <title>Sex chromosomes control vertical transmission of feminizing Wolbachia symbionts in an isopod.</title>
        <authorList>
            <person name="Becking T."/>
            <person name="Chebbi M.A."/>
            <person name="Giraud I."/>
            <person name="Moumen B."/>
            <person name="Laverre T."/>
            <person name="Caubet Y."/>
            <person name="Peccoud J."/>
            <person name="Gilbert C."/>
            <person name="Cordaux R."/>
        </authorList>
    </citation>
    <scope>NUCLEOTIDE SEQUENCE [LARGE SCALE GENOMIC DNA]</scope>
    <source>
        <strain evidence="1">ANa2</strain>
        <tissue evidence="1">Whole body excluding digestive tract and cuticle</tissue>
    </source>
</reference>
<name>A0A5N5TNT3_9CRUS</name>
<dbReference type="Proteomes" id="UP000326759">
    <property type="component" value="Unassembled WGS sequence"/>
</dbReference>
<dbReference type="AlphaFoldDB" id="A0A5N5TNT3"/>
<accession>A0A5N5TNT3</accession>